<name>A0A182WX81_ANOQN</name>
<feature type="compositionally biased region" description="Low complexity" evidence="1">
    <location>
        <begin position="15"/>
        <end position="30"/>
    </location>
</feature>
<reference evidence="2" key="1">
    <citation type="submission" date="2020-05" db="UniProtKB">
        <authorList>
            <consortium name="EnsemblMetazoa"/>
        </authorList>
    </citation>
    <scope>IDENTIFICATION</scope>
    <source>
        <strain evidence="2">SANGQUA</strain>
    </source>
</reference>
<protein>
    <submittedName>
        <fullName evidence="2">Uncharacterized protein</fullName>
    </submittedName>
</protein>
<dbReference type="VEuPathDB" id="VectorBase:AQUA002141"/>
<evidence type="ECO:0000256" key="1">
    <source>
        <dbReference type="SAM" id="MobiDB-lite"/>
    </source>
</evidence>
<organism evidence="2 3">
    <name type="scientific">Anopheles quadriannulatus</name>
    <name type="common">Mosquito</name>
    <dbReference type="NCBI Taxonomy" id="34691"/>
    <lineage>
        <taxon>Eukaryota</taxon>
        <taxon>Metazoa</taxon>
        <taxon>Ecdysozoa</taxon>
        <taxon>Arthropoda</taxon>
        <taxon>Hexapoda</taxon>
        <taxon>Insecta</taxon>
        <taxon>Pterygota</taxon>
        <taxon>Neoptera</taxon>
        <taxon>Endopterygota</taxon>
        <taxon>Diptera</taxon>
        <taxon>Nematocera</taxon>
        <taxon>Culicoidea</taxon>
        <taxon>Culicidae</taxon>
        <taxon>Anophelinae</taxon>
        <taxon>Anopheles</taxon>
    </lineage>
</organism>
<feature type="compositionally biased region" description="Gly residues" evidence="1">
    <location>
        <begin position="49"/>
        <end position="67"/>
    </location>
</feature>
<proteinExistence type="predicted"/>
<keyword evidence="3" id="KW-1185">Reference proteome</keyword>
<feature type="region of interest" description="Disordered" evidence="1">
    <location>
        <begin position="1"/>
        <end position="84"/>
    </location>
</feature>
<evidence type="ECO:0000313" key="3">
    <source>
        <dbReference type="Proteomes" id="UP000076407"/>
    </source>
</evidence>
<accession>A0A182WX81</accession>
<evidence type="ECO:0000313" key="2">
    <source>
        <dbReference type="EnsemblMetazoa" id="AQUA002141-PA"/>
    </source>
</evidence>
<dbReference type="EnsemblMetazoa" id="AQUA002141-RA">
    <property type="protein sequence ID" value="AQUA002141-PA"/>
    <property type="gene ID" value="AQUA002141"/>
</dbReference>
<dbReference type="Proteomes" id="UP000076407">
    <property type="component" value="Unassembled WGS sequence"/>
</dbReference>
<feature type="compositionally biased region" description="Low complexity" evidence="1">
    <location>
        <begin position="38"/>
        <end position="48"/>
    </location>
</feature>
<sequence length="84" mass="7308">MAWPAQKGLGPGVGVPPTGSSVGSLSLTGSGSSGGGLSASSGGSISSGSAGGGGAAGAGGGGGGGGASSYHSPWQWTTITATGE</sequence>
<dbReference type="AlphaFoldDB" id="A0A182WX81"/>
<feature type="compositionally biased region" description="Polar residues" evidence="1">
    <location>
        <begin position="70"/>
        <end position="84"/>
    </location>
</feature>